<feature type="domain" description="Bacterioopsin transcriptional activator GAF and HTH associated" evidence="4">
    <location>
        <begin position="12"/>
        <end position="139"/>
    </location>
</feature>
<comment type="caution">
    <text evidence="5">The sequence shown here is derived from an EMBL/GenBank/DDBJ whole genome shotgun (WGS) entry which is preliminary data.</text>
</comment>
<evidence type="ECO:0000313" key="6">
    <source>
        <dbReference type="Proteomes" id="UP000292704"/>
    </source>
</evidence>
<reference evidence="5 6" key="1">
    <citation type="submission" date="2019-02" db="EMBL/GenBank/DDBJ databases">
        <title>Genome analysis provides insights into bioremediation potentialities and Haloocin production by Natrinema altunense strain 4.1R isolated from Chott Douz in Tunisian desert.</title>
        <authorList>
            <person name="Najjari A."/>
            <person name="Youssef N."/>
            <person name="Ben Dhia O."/>
            <person name="Ferjani R."/>
            <person name="El Hidri D."/>
            <person name="Ouzari H.I."/>
            <person name="Cherif A."/>
        </authorList>
    </citation>
    <scope>NUCLEOTIDE SEQUENCE [LARGE SCALE GENOMIC DNA]</scope>
    <source>
        <strain evidence="5 6">4.1R</strain>
    </source>
</reference>
<dbReference type="SUPFAM" id="SSF88659">
    <property type="entry name" value="Sigma3 and sigma4 domains of RNA polymerase sigma factors"/>
    <property type="match status" value="1"/>
</dbReference>
<evidence type="ECO:0000256" key="1">
    <source>
        <dbReference type="ARBA" id="ARBA00023015"/>
    </source>
</evidence>
<dbReference type="Pfam" id="PF04967">
    <property type="entry name" value="HTH_10"/>
    <property type="match status" value="1"/>
</dbReference>
<protein>
    <submittedName>
        <fullName evidence="5">MarR family transcriptional regulator</fullName>
    </submittedName>
</protein>
<evidence type="ECO:0000256" key="2">
    <source>
        <dbReference type="ARBA" id="ARBA00023163"/>
    </source>
</evidence>
<dbReference type="PANTHER" id="PTHR34236:SF1">
    <property type="entry name" value="DIMETHYL SULFOXIDE REDUCTASE TRANSCRIPTIONAL ACTIVATOR"/>
    <property type="match status" value="1"/>
</dbReference>
<dbReference type="STRING" id="222984.GCA_000731985_00934"/>
<evidence type="ECO:0000259" key="4">
    <source>
        <dbReference type="Pfam" id="PF15915"/>
    </source>
</evidence>
<keyword evidence="2" id="KW-0804">Transcription</keyword>
<gene>
    <name evidence="5" type="ORF">ELS17_03910</name>
</gene>
<feature type="domain" description="HTH bat-type" evidence="3">
    <location>
        <begin position="155"/>
        <end position="206"/>
    </location>
</feature>
<dbReference type="Proteomes" id="UP000292704">
    <property type="component" value="Unassembled WGS sequence"/>
</dbReference>
<keyword evidence="1" id="KW-0805">Transcription regulation</keyword>
<accession>A0A482XY51</accession>
<sequence>MGFIAAVHLVHDELPLVPTIARCADATLRYEYGATTGKRRLRFVSAFGDERAALENAMTADPTVSNPTRVATFENRAVYRVAVDSDLEVVPDRCLEDGLFVFTITSDDGGWLVRVHLPDRDALSAFRTHCRDRGISFRVTQLYDSSATDDRTYSLTERQHEILTMAYYAGYFEVPRRVTQDDLADRLGISDSAVSQRIRRAVSELIATTLENDRTPDGYG</sequence>
<dbReference type="OrthoDB" id="156233at2157"/>
<dbReference type="InterPro" id="IPR036388">
    <property type="entry name" value="WH-like_DNA-bd_sf"/>
</dbReference>
<organism evidence="5 6">
    <name type="scientific">Natrinema altunense</name>
    <dbReference type="NCBI Taxonomy" id="222984"/>
    <lineage>
        <taxon>Archaea</taxon>
        <taxon>Methanobacteriati</taxon>
        <taxon>Methanobacteriota</taxon>
        <taxon>Stenosarchaea group</taxon>
        <taxon>Halobacteria</taxon>
        <taxon>Halobacteriales</taxon>
        <taxon>Natrialbaceae</taxon>
        <taxon>Natrinema</taxon>
    </lineage>
</organism>
<dbReference type="CDD" id="cd06171">
    <property type="entry name" value="Sigma70_r4"/>
    <property type="match status" value="1"/>
</dbReference>
<name>A0A482XY51_9EURY</name>
<proteinExistence type="predicted"/>
<evidence type="ECO:0000313" key="5">
    <source>
        <dbReference type="EMBL" id="RZH68621.1"/>
    </source>
</evidence>
<dbReference type="Pfam" id="PF15915">
    <property type="entry name" value="BAT"/>
    <property type="match status" value="1"/>
</dbReference>
<dbReference type="AlphaFoldDB" id="A0A482XY51"/>
<dbReference type="PANTHER" id="PTHR34236">
    <property type="entry name" value="DIMETHYL SULFOXIDE REDUCTASE TRANSCRIPTIONAL ACTIVATOR"/>
    <property type="match status" value="1"/>
</dbReference>
<dbReference type="Gene3D" id="1.10.10.10">
    <property type="entry name" value="Winged helix-like DNA-binding domain superfamily/Winged helix DNA-binding domain"/>
    <property type="match status" value="1"/>
</dbReference>
<dbReference type="EMBL" id="SHMR01000001">
    <property type="protein sequence ID" value="RZH68621.1"/>
    <property type="molecule type" value="Genomic_DNA"/>
</dbReference>
<dbReference type="InterPro" id="IPR031803">
    <property type="entry name" value="BAT_GAF/HTH-assoc"/>
</dbReference>
<evidence type="ECO:0000259" key="3">
    <source>
        <dbReference type="Pfam" id="PF04967"/>
    </source>
</evidence>
<dbReference type="RefSeq" id="WP_130169611.1">
    <property type="nucleotide sequence ID" value="NZ_SHMR01000001.1"/>
</dbReference>
<dbReference type="InterPro" id="IPR013324">
    <property type="entry name" value="RNA_pol_sigma_r3/r4-like"/>
</dbReference>
<dbReference type="InterPro" id="IPR007050">
    <property type="entry name" value="HTH_bacterioopsin"/>
</dbReference>